<evidence type="ECO:0000313" key="5">
    <source>
        <dbReference type="Proteomes" id="UP001153620"/>
    </source>
</evidence>
<dbReference type="PANTHER" id="PTHR10380">
    <property type="entry name" value="CUTICLE PROTEIN"/>
    <property type="match status" value="1"/>
</dbReference>
<name>A0A9N9RPN5_9DIPT</name>
<dbReference type="GO" id="GO:0062129">
    <property type="term" value="C:chitin-based extracellular matrix"/>
    <property type="evidence" value="ECO:0007669"/>
    <property type="project" value="TreeGrafter"/>
</dbReference>
<evidence type="ECO:0000256" key="3">
    <source>
        <dbReference type="SAM" id="SignalP"/>
    </source>
</evidence>
<dbReference type="InterPro" id="IPR000618">
    <property type="entry name" value="Insect_cuticle"/>
</dbReference>
<dbReference type="InterPro" id="IPR050468">
    <property type="entry name" value="Cuticle_Struct_Prot"/>
</dbReference>
<gene>
    <name evidence="4" type="ORF">CHIRRI_LOCUS3734</name>
</gene>
<evidence type="ECO:0000313" key="4">
    <source>
        <dbReference type="EMBL" id="CAG9800796.1"/>
    </source>
</evidence>
<dbReference type="PROSITE" id="PS51155">
    <property type="entry name" value="CHIT_BIND_RR_2"/>
    <property type="match status" value="1"/>
</dbReference>
<reference evidence="4" key="1">
    <citation type="submission" date="2022-01" db="EMBL/GenBank/DDBJ databases">
        <authorList>
            <person name="King R."/>
        </authorList>
    </citation>
    <scope>NUCLEOTIDE SEQUENCE</scope>
</reference>
<dbReference type="Proteomes" id="UP001153620">
    <property type="component" value="Chromosome 1"/>
</dbReference>
<dbReference type="EMBL" id="OU895877">
    <property type="protein sequence ID" value="CAG9800796.1"/>
    <property type="molecule type" value="Genomic_DNA"/>
</dbReference>
<evidence type="ECO:0000256" key="2">
    <source>
        <dbReference type="PROSITE-ProRule" id="PRU00497"/>
    </source>
</evidence>
<sequence>MRSILIFITIIGLTLADVSHIVDTTPEYNIPNPYSFQYEAGRYPGHVDRTHSEVGDGTGVVRGAFSYVDPRQQVRTVEYVADEQGFHPQLSHPVQDTKAVQLATQRHFALYNKIAARNSDPNYVEERGQPKETEAVAFAKQKHLDLFEKIAAEHAKIGEEQLAQRLAFEATSIRNEEEQYQ</sequence>
<keyword evidence="1 2" id="KW-0193">Cuticle</keyword>
<feature type="signal peptide" evidence="3">
    <location>
        <begin position="1"/>
        <end position="16"/>
    </location>
</feature>
<reference evidence="4" key="2">
    <citation type="submission" date="2022-10" db="EMBL/GenBank/DDBJ databases">
        <authorList>
            <consortium name="ENA_rothamsted_submissions"/>
            <consortium name="culmorum"/>
            <person name="King R."/>
        </authorList>
    </citation>
    <scope>NUCLEOTIDE SEQUENCE</scope>
</reference>
<dbReference type="OrthoDB" id="6358661at2759"/>
<keyword evidence="5" id="KW-1185">Reference proteome</keyword>
<feature type="chain" id="PRO_5040195643" evidence="3">
    <location>
        <begin position="17"/>
        <end position="181"/>
    </location>
</feature>
<keyword evidence="3" id="KW-0732">Signal</keyword>
<protein>
    <submittedName>
        <fullName evidence="4">Uncharacterized protein</fullName>
    </submittedName>
</protein>
<dbReference type="Pfam" id="PF00379">
    <property type="entry name" value="Chitin_bind_4"/>
    <property type="match status" value="1"/>
</dbReference>
<dbReference type="GO" id="GO:0008010">
    <property type="term" value="F:structural constituent of chitin-based larval cuticle"/>
    <property type="evidence" value="ECO:0007669"/>
    <property type="project" value="TreeGrafter"/>
</dbReference>
<proteinExistence type="predicted"/>
<accession>A0A9N9RPN5</accession>
<dbReference type="PANTHER" id="PTHR10380:SF173">
    <property type="entry name" value="CUTICULAR PROTEIN 47EF, ISOFORM C-RELATED"/>
    <property type="match status" value="1"/>
</dbReference>
<dbReference type="AlphaFoldDB" id="A0A9N9RPN5"/>
<evidence type="ECO:0000256" key="1">
    <source>
        <dbReference type="ARBA" id="ARBA00022460"/>
    </source>
</evidence>
<organism evidence="4 5">
    <name type="scientific">Chironomus riparius</name>
    <dbReference type="NCBI Taxonomy" id="315576"/>
    <lineage>
        <taxon>Eukaryota</taxon>
        <taxon>Metazoa</taxon>
        <taxon>Ecdysozoa</taxon>
        <taxon>Arthropoda</taxon>
        <taxon>Hexapoda</taxon>
        <taxon>Insecta</taxon>
        <taxon>Pterygota</taxon>
        <taxon>Neoptera</taxon>
        <taxon>Endopterygota</taxon>
        <taxon>Diptera</taxon>
        <taxon>Nematocera</taxon>
        <taxon>Chironomoidea</taxon>
        <taxon>Chironomidae</taxon>
        <taxon>Chironominae</taxon>
        <taxon>Chironomus</taxon>
    </lineage>
</organism>